<dbReference type="RefSeq" id="WP_209213753.1">
    <property type="nucleotide sequence ID" value="NZ_JAFFZM010000021.1"/>
</dbReference>
<reference evidence="2 3" key="1">
    <citation type="submission" date="2021-02" db="EMBL/GenBank/DDBJ databases">
        <title>Streptomyces spirodelae sp. nov., isolated from duckweed.</title>
        <authorList>
            <person name="Saimee Y."/>
            <person name="Duangmal K."/>
        </authorList>
    </citation>
    <scope>NUCLEOTIDE SEQUENCE [LARGE SCALE GENOMIC DNA]</scope>
    <source>
        <strain evidence="2 3">DSM 42105</strain>
    </source>
</reference>
<gene>
    <name evidence="2" type="ORF">JW613_28480</name>
</gene>
<sequence length="180" mass="19279">MRPGRRDEARATAEALAAHFGLEPLPREGGRFRRLWAGPELSDGRPEGSAIVMLLTDAPDDYCALHRLPNDEVWHYYLGAPLQLVLLPPEGTAAVDTPVLGPDVLGAGHQVQLTVPAGTWMGARVMASGADGADRSGGAWTLFGCTMAPGYTDAGYEHGDAEALARAYPRHARLIRELAR</sequence>
<organism evidence="2 3">
    <name type="scientific">Streptomyces smyrnaeus</name>
    <dbReference type="NCBI Taxonomy" id="1387713"/>
    <lineage>
        <taxon>Bacteria</taxon>
        <taxon>Bacillati</taxon>
        <taxon>Actinomycetota</taxon>
        <taxon>Actinomycetes</taxon>
        <taxon>Kitasatosporales</taxon>
        <taxon>Streptomycetaceae</taxon>
        <taxon>Streptomyces</taxon>
    </lineage>
</organism>
<dbReference type="InterPro" id="IPR009327">
    <property type="entry name" value="Cupin_DUF985"/>
</dbReference>
<dbReference type="InterPro" id="IPR014710">
    <property type="entry name" value="RmlC-like_jellyroll"/>
</dbReference>
<dbReference type="CDD" id="cd06121">
    <property type="entry name" value="cupin_YML079wp"/>
    <property type="match status" value="1"/>
</dbReference>
<dbReference type="InterPro" id="IPR039935">
    <property type="entry name" value="YML079W-like"/>
</dbReference>
<evidence type="ECO:0000259" key="1">
    <source>
        <dbReference type="Pfam" id="PF06172"/>
    </source>
</evidence>
<dbReference type="EMBL" id="JAFFZM010000021">
    <property type="protein sequence ID" value="MBO8202198.1"/>
    <property type="molecule type" value="Genomic_DNA"/>
</dbReference>
<dbReference type="Proteomes" id="UP000721954">
    <property type="component" value="Unassembled WGS sequence"/>
</dbReference>
<dbReference type="GeneID" id="96262565"/>
<dbReference type="InterPro" id="IPR011051">
    <property type="entry name" value="RmlC_Cupin_sf"/>
</dbReference>
<dbReference type="Pfam" id="PF06172">
    <property type="entry name" value="Cupin_5"/>
    <property type="match status" value="1"/>
</dbReference>
<name>A0ABS3Y3I2_9ACTN</name>
<keyword evidence="3" id="KW-1185">Reference proteome</keyword>
<dbReference type="PANTHER" id="PTHR33387:SF3">
    <property type="entry name" value="DUF985 DOMAIN-CONTAINING PROTEIN"/>
    <property type="match status" value="1"/>
</dbReference>
<evidence type="ECO:0000313" key="3">
    <source>
        <dbReference type="Proteomes" id="UP000721954"/>
    </source>
</evidence>
<dbReference type="SUPFAM" id="SSF51182">
    <property type="entry name" value="RmlC-like cupins"/>
    <property type="match status" value="1"/>
</dbReference>
<comment type="caution">
    <text evidence="2">The sequence shown here is derived from an EMBL/GenBank/DDBJ whole genome shotgun (WGS) entry which is preliminary data.</text>
</comment>
<feature type="domain" description="DUF985" evidence="1">
    <location>
        <begin position="15"/>
        <end position="157"/>
    </location>
</feature>
<dbReference type="Gene3D" id="2.60.120.10">
    <property type="entry name" value="Jelly Rolls"/>
    <property type="match status" value="1"/>
</dbReference>
<protein>
    <submittedName>
        <fullName evidence="2">Cupin domain-containing protein</fullName>
    </submittedName>
</protein>
<proteinExistence type="predicted"/>
<evidence type="ECO:0000313" key="2">
    <source>
        <dbReference type="EMBL" id="MBO8202198.1"/>
    </source>
</evidence>
<accession>A0ABS3Y3I2</accession>
<dbReference type="PANTHER" id="PTHR33387">
    <property type="entry name" value="RMLC-LIKE JELLY ROLL FOLD PROTEIN"/>
    <property type="match status" value="1"/>
</dbReference>